<dbReference type="RefSeq" id="WP_175352945.1">
    <property type="nucleotide sequence ID" value="NZ_BAAAWQ010000001.1"/>
</dbReference>
<dbReference type="InterPro" id="IPR043129">
    <property type="entry name" value="ATPase_NBD"/>
</dbReference>
<dbReference type="InterPro" id="IPR000600">
    <property type="entry name" value="ROK"/>
</dbReference>
<dbReference type="Proteomes" id="UP000573001">
    <property type="component" value="Unassembled WGS sequence"/>
</dbReference>
<keyword evidence="3" id="KW-1185">Reference proteome</keyword>
<organism evidence="2 3">
    <name type="scientific">Curtobacterium pusillum</name>
    <dbReference type="NCBI Taxonomy" id="69373"/>
    <lineage>
        <taxon>Bacteria</taxon>
        <taxon>Bacillati</taxon>
        <taxon>Actinomycetota</taxon>
        <taxon>Actinomycetes</taxon>
        <taxon>Micrococcales</taxon>
        <taxon>Microbacteriaceae</taxon>
        <taxon>Curtobacterium</taxon>
    </lineage>
</organism>
<evidence type="ECO:0000313" key="2">
    <source>
        <dbReference type="EMBL" id="NUU15490.1"/>
    </source>
</evidence>
<dbReference type="Gene3D" id="1.10.10.10">
    <property type="entry name" value="Winged helix-like DNA-binding domain superfamily/Winged helix DNA-binding domain"/>
    <property type="match status" value="1"/>
</dbReference>
<dbReference type="Gene3D" id="3.30.420.40">
    <property type="match status" value="2"/>
</dbReference>
<gene>
    <name evidence="2" type="ORF">HP507_16795</name>
</gene>
<dbReference type="PANTHER" id="PTHR18964:SF173">
    <property type="entry name" value="GLUCOKINASE"/>
    <property type="match status" value="1"/>
</dbReference>
<dbReference type="SUPFAM" id="SSF46785">
    <property type="entry name" value="Winged helix' DNA-binding domain"/>
    <property type="match status" value="1"/>
</dbReference>
<evidence type="ECO:0000256" key="1">
    <source>
        <dbReference type="ARBA" id="ARBA00006479"/>
    </source>
</evidence>
<name>A0ABX2MBX8_9MICO</name>
<sequence>MNHRHYQDVDHVHGSVGDVLRLIRVGDSTSRSTLARAIGLAPSTVGLRVDALVELGLVHEVGAEGSRGGRRARRLELDGDAGFVAATDLGANHTRIVLSDLAGRTLADTDHTDTSDPLPRADGPAAAVADLWRRFERLADAAGRSMADFRGAAIGVPAPIAYPSGRIVTPSFEPSWHDVALGSLFAQHTDAPVLVENDANLIALAERSDTEPAERSNLVAVKLGTRIGGGVIAGGRLHRGVGGAAGEVSHTAVEGSAAIGCTCGVPNCLESVASGGAIIARLRAAGHDIASTSDLLRLGAQGDAAVVEELREAGAMIGRVLAGIANFFNPREVVLAGAMSASPPLVAAIRSELYRMCLPLVADDLDVRASRVPRDAGIRGGIVLALDEVLAPARIDELARQATSVDDLQVRSA</sequence>
<dbReference type="Pfam" id="PF00480">
    <property type="entry name" value="ROK"/>
    <property type="match status" value="1"/>
</dbReference>
<protein>
    <submittedName>
        <fullName evidence="2">ROK family transcriptional regulator</fullName>
    </submittedName>
</protein>
<evidence type="ECO:0000313" key="3">
    <source>
        <dbReference type="Proteomes" id="UP000573001"/>
    </source>
</evidence>
<dbReference type="EMBL" id="JABMCE010000086">
    <property type="protein sequence ID" value="NUU15490.1"/>
    <property type="molecule type" value="Genomic_DNA"/>
</dbReference>
<dbReference type="PANTHER" id="PTHR18964">
    <property type="entry name" value="ROK (REPRESSOR, ORF, KINASE) FAMILY"/>
    <property type="match status" value="1"/>
</dbReference>
<accession>A0ABX2MBX8</accession>
<comment type="similarity">
    <text evidence="1">Belongs to the ROK (NagC/XylR) family.</text>
</comment>
<dbReference type="InterPro" id="IPR036390">
    <property type="entry name" value="WH_DNA-bd_sf"/>
</dbReference>
<reference evidence="2 3" key="1">
    <citation type="submission" date="2020-05" db="EMBL/GenBank/DDBJ databases">
        <title>Genome Sequencing of Type Strains.</title>
        <authorList>
            <person name="Lemaire J.F."/>
            <person name="Inderbitzin P."/>
            <person name="Gregorio O.A."/>
            <person name="Collins S.B."/>
            <person name="Wespe N."/>
            <person name="Knight-Connoni V."/>
        </authorList>
    </citation>
    <scope>NUCLEOTIDE SEQUENCE [LARGE SCALE GENOMIC DNA]</scope>
    <source>
        <strain evidence="2 3">ATCC 19096</strain>
    </source>
</reference>
<comment type="caution">
    <text evidence="2">The sequence shown here is derived from an EMBL/GenBank/DDBJ whole genome shotgun (WGS) entry which is preliminary data.</text>
</comment>
<dbReference type="SUPFAM" id="SSF53067">
    <property type="entry name" value="Actin-like ATPase domain"/>
    <property type="match status" value="1"/>
</dbReference>
<dbReference type="InterPro" id="IPR036388">
    <property type="entry name" value="WH-like_DNA-bd_sf"/>
</dbReference>
<proteinExistence type="inferred from homology"/>